<proteinExistence type="predicted"/>
<dbReference type="Gene3D" id="2.40.50.120">
    <property type="match status" value="1"/>
</dbReference>
<sequence>MDVNLKFGFLVIWASVMLPLAVSSTKELLDCRANLTAAIRNDATFMSKVRQADYIFTGKIKDMRNGQLHVRVKRAIKGVLNATLDLTLNDTCGHYVRRSYTGIFMARRDPAIDEHRGHVDRIVMHFGPVPLTLANLDRLNAAVRGISIALMADHGSKISRQAARYTGYIIYPVTQAGLGFHAARATDPAARSVQDRQLRAPMLGDSSIGSPKVKEPPVTSPALEEPVFVFSRKLKFLSPEYKKAAVFISYNQDVTFPRPFSLSSESCADDEKANPEARVEGPFRFANILYIPTIGSGWAIRGGGGLCTGGAASLRRVLAAPARNGTRGILIPPGGLMDRQVYSRVRTGNRAHYTERNV</sequence>
<evidence type="ECO:0000313" key="2">
    <source>
        <dbReference type="EMBL" id="KOX72997.1"/>
    </source>
</evidence>
<evidence type="ECO:0000313" key="3">
    <source>
        <dbReference type="Proteomes" id="UP000053105"/>
    </source>
</evidence>
<feature type="signal peptide" evidence="1">
    <location>
        <begin position="1"/>
        <end position="23"/>
    </location>
</feature>
<evidence type="ECO:0000256" key="1">
    <source>
        <dbReference type="SAM" id="SignalP"/>
    </source>
</evidence>
<gene>
    <name evidence="2" type="ORF">WN51_01365</name>
</gene>
<accession>A0A0M8ZXL6</accession>
<name>A0A0M8ZXL6_9HYME</name>
<dbReference type="EMBL" id="KQ435808">
    <property type="protein sequence ID" value="KOX72997.1"/>
    <property type="molecule type" value="Genomic_DNA"/>
</dbReference>
<keyword evidence="3" id="KW-1185">Reference proteome</keyword>
<organism evidence="2 3">
    <name type="scientific">Melipona quadrifasciata</name>
    <dbReference type="NCBI Taxonomy" id="166423"/>
    <lineage>
        <taxon>Eukaryota</taxon>
        <taxon>Metazoa</taxon>
        <taxon>Ecdysozoa</taxon>
        <taxon>Arthropoda</taxon>
        <taxon>Hexapoda</taxon>
        <taxon>Insecta</taxon>
        <taxon>Pterygota</taxon>
        <taxon>Neoptera</taxon>
        <taxon>Endopterygota</taxon>
        <taxon>Hymenoptera</taxon>
        <taxon>Apocrita</taxon>
        <taxon>Aculeata</taxon>
        <taxon>Apoidea</taxon>
        <taxon>Anthophila</taxon>
        <taxon>Apidae</taxon>
        <taxon>Melipona</taxon>
    </lineage>
</organism>
<feature type="chain" id="PRO_5005830822" evidence="1">
    <location>
        <begin position="24"/>
        <end position="358"/>
    </location>
</feature>
<dbReference type="Proteomes" id="UP000053105">
    <property type="component" value="Unassembled WGS sequence"/>
</dbReference>
<dbReference type="InterPro" id="IPR008993">
    <property type="entry name" value="TIMP-like_OB-fold"/>
</dbReference>
<reference evidence="2 3" key="1">
    <citation type="submission" date="2015-07" db="EMBL/GenBank/DDBJ databases">
        <title>The genome of Melipona quadrifasciata.</title>
        <authorList>
            <person name="Pan H."/>
            <person name="Kapheim K."/>
        </authorList>
    </citation>
    <scope>NUCLEOTIDE SEQUENCE [LARGE SCALE GENOMIC DNA]</scope>
    <source>
        <strain evidence="2">0111107301</strain>
        <tissue evidence="2">Whole body</tissue>
    </source>
</reference>
<dbReference type="AlphaFoldDB" id="A0A0M8ZXL6"/>
<dbReference type="OrthoDB" id="7685922at2759"/>
<protein>
    <submittedName>
        <fullName evidence="2">Uncharacterized protein</fullName>
    </submittedName>
</protein>
<keyword evidence="1" id="KW-0732">Signal</keyword>